<gene>
    <name evidence="1" type="ORF">IFJ75_16995</name>
</gene>
<dbReference type="CDD" id="cd10451">
    <property type="entry name" value="GIY-YIG_LuxR_like"/>
    <property type="match status" value="1"/>
</dbReference>
<dbReference type="Gene3D" id="3.40.1440.10">
    <property type="entry name" value="GIY-YIG endonuclease"/>
    <property type="match status" value="1"/>
</dbReference>
<protein>
    <submittedName>
        <fullName evidence="1">GIY-YIG nuclease family protein</fullName>
    </submittedName>
</protein>
<evidence type="ECO:0000313" key="1">
    <source>
        <dbReference type="EMBL" id="QTC90901.1"/>
    </source>
</evidence>
<reference evidence="1" key="1">
    <citation type="submission" date="2020-09" db="EMBL/GenBank/DDBJ databases">
        <title>Brevundimonas sp. LVF2 isolated from a puddle in Goettingen, Germany.</title>
        <authorList>
            <person name="Friedrich I."/>
            <person name="Klassen A."/>
            <person name="Hannes N."/>
            <person name="Schneider D."/>
            <person name="Hertel R."/>
            <person name="Daniel R."/>
        </authorList>
    </citation>
    <scope>NUCLEOTIDE SEQUENCE</scope>
    <source>
        <strain evidence="1">LVF2</strain>
    </source>
</reference>
<sequence length="123" mass="13556">MIPVPPSTVPSLAARKALIADYKDTPTVAGVYAVICAATGQAWVGQTRHIDTRWNGLSFTLKTGSGRDPSLQAAWNAHTPDDFRFEQLDRLPTDLSDLRLKDELKERAARWTARLQAETLLPG</sequence>
<dbReference type="KEGG" id="bgoe:IFJ75_16995"/>
<name>A0A975BZN2_9CAUL</name>
<proteinExistence type="predicted"/>
<keyword evidence="2" id="KW-1185">Reference proteome</keyword>
<dbReference type="AlphaFoldDB" id="A0A975BZN2"/>
<dbReference type="RefSeq" id="WP_207869720.1">
    <property type="nucleotide sequence ID" value="NZ_CP062222.1"/>
</dbReference>
<evidence type="ECO:0000313" key="2">
    <source>
        <dbReference type="Proteomes" id="UP000663918"/>
    </source>
</evidence>
<dbReference type="EMBL" id="CP062222">
    <property type="protein sequence ID" value="QTC90901.1"/>
    <property type="molecule type" value="Genomic_DNA"/>
</dbReference>
<accession>A0A975BZN2</accession>
<organism evidence="1 2">
    <name type="scientific">Brevundimonas goettingensis</name>
    <dbReference type="NCBI Taxonomy" id="2774190"/>
    <lineage>
        <taxon>Bacteria</taxon>
        <taxon>Pseudomonadati</taxon>
        <taxon>Pseudomonadota</taxon>
        <taxon>Alphaproteobacteria</taxon>
        <taxon>Caulobacterales</taxon>
        <taxon>Caulobacteraceae</taxon>
        <taxon>Brevundimonas</taxon>
    </lineage>
</organism>
<dbReference type="InterPro" id="IPR035901">
    <property type="entry name" value="GIY-YIG_endonuc_sf"/>
</dbReference>
<dbReference type="SUPFAM" id="SSF82771">
    <property type="entry name" value="GIY-YIG endonuclease"/>
    <property type="match status" value="1"/>
</dbReference>
<dbReference type="Proteomes" id="UP000663918">
    <property type="component" value="Chromosome"/>
</dbReference>